<name>A0A8T5VR84_9BRAD</name>
<accession>A0A8T5VR84</accession>
<organism evidence="1 2">
    <name type="scientific">Bradyrhizobium barranii subsp. apii</name>
    <dbReference type="NCBI Taxonomy" id="2819348"/>
    <lineage>
        <taxon>Bacteria</taxon>
        <taxon>Pseudomonadati</taxon>
        <taxon>Pseudomonadota</taxon>
        <taxon>Alphaproteobacteria</taxon>
        <taxon>Hyphomicrobiales</taxon>
        <taxon>Nitrobacteraceae</taxon>
        <taxon>Bradyrhizobium</taxon>
        <taxon>Bradyrhizobium barranii</taxon>
    </lineage>
</organism>
<dbReference type="AlphaFoldDB" id="A0A8T5VR84"/>
<dbReference type="Proteomes" id="UP000551709">
    <property type="component" value="Chromosome"/>
</dbReference>
<reference evidence="1" key="2">
    <citation type="submission" date="2022-04" db="EMBL/GenBank/DDBJ databases">
        <authorList>
            <person name="Bromfield E.S.P."/>
            <person name="Cloutier S."/>
        </authorList>
    </citation>
    <scope>NUCLEOTIDE SEQUENCE</scope>
    <source>
        <strain evidence="1">1S5</strain>
    </source>
</reference>
<reference evidence="1" key="1">
    <citation type="journal article" date="2017" name="Syst. Appl. Microbiol.">
        <title>Soybeans inoculated with root zone soils of Canadian native legumes harbour diverse and novel Bradyrhizobium spp. that possess agricultural potential.</title>
        <authorList>
            <person name="Bromfield E.S.P."/>
            <person name="Cloutier S."/>
            <person name="Tambong J.T."/>
            <person name="Tran Thi T.V."/>
        </authorList>
    </citation>
    <scope>NUCLEOTIDE SEQUENCE</scope>
    <source>
        <strain evidence="1">1S5</strain>
    </source>
</reference>
<gene>
    <name evidence="1" type="ORF">HAP41_0000006065</name>
</gene>
<sequence>MPHVIRFSDPAGAVSLWPKGFGLSSHAHAPTMDGAEHFADAARAQRSLNGYVNPPAFWN</sequence>
<protein>
    <submittedName>
        <fullName evidence="1">Uncharacterized protein</fullName>
    </submittedName>
</protein>
<dbReference type="EMBL" id="CP096255">
    <property type="protein sequence ID" value="UPT88644.1"/>
    <property type="molecule type" value="Genomic_DNA"/>
</dbReference>
<proteinExistence type="predicted"/>
<evidence type="ECO:0000313" key="1">
    <source>
        <dbReference type="EMBL" id="UPT88644.1"/>
    </source>
</evidence>
<dbReference type="RefSeq" id="WP_166104317.1">
    <property type="nucleotide sequence ID" value="NZ_CP096251.1"/>
</dbReference>
<evidence type="ECO:0000313" key="2">
    <source>
        <dbReference type="Proteomes" id="UP000551709"/>
    </source>
</evidence>